<sequence>MELKINLWRGIRKPSSYFYQLRESESTRGLLFYTVLLIYLSSVIYGVNAAFGIGTDILSDKLISTTLYQYAALHSYFIIGSLLAGLLFALSFLLLPSLFFWSVTEESYKKIVHIQLIALIPLLLENITFLPLMSFMGLEWMYSPLSLGIIAQEAFQQDVLVSFAGGISLFKVWSIYLQFRGLSWLSDRKPALLLFYLILIQLLFIGISVFLEYIDFSLIL</sequence>
<evidence type="ECO:0000313" key="2">
    <source>
        <dbReference type="EMBL" id="MEI5909130.1"/>
    </source>
</evidence>
<feature type="transmembrane region" description="Helical" evidence="1">
    <location>
        <begin position="116"/>
        <end position="140"/>
    </location>
</feature>
<keyword evidence="1" id="KW-0472">Membrane</keyword>
<protein>
    <recommendedName>
        <fullName evidence="4">Yip1 domain-containing protein</fullName>
    </recommendedName>
</protein>
<dbReference type="RefSeq" id="WP_336588576.1">
    <property type="nucleotide sequence ID" value="NZ_JBBAXC010000020.1"/>
</dbReference>
<comment type="caution">
    <text evidence="2">The sequence shown here is derived from an EMBL/GenBank/DDBJ whole genome shotgun (WGS) entry which is preliminary data.</text>
</comment>
<evidence type="ECO:0000313" key="3">
    <source>
        <dbReference type="Proteomes" id="UP001312865"/>
    </source>
</evidence>
<proteinExistence type="predicted"/>
<keyword evidence="1" id="KW-1133">Transmembrane helix</keyword>
<reference evidence="2 3" key="1">
    <citation type="journal article" date="2018" name="J. Microbiol.">
        <title>Bacillus spongiae sp. nov., isolated from sponge of Jeju Island.</title>
        <authorList>
            <person name="Lee G.E."/>
            <person name="Im W.T."/>
            <person name="Park J.S."/>
        </authorList>
    </citation>
    <scope>NUCLEOTIDE SEQUENCE [LARGE SCALE GENOMIC DNA]</scope>
    <source>
        <strain evidence="2 3">135PIL107-10</strain>
    </source>
</reference>
<feature type="transmembrane region" description="Helical" evidence="1">
    <location>
        <begin position="30"/>
        <end position="53"/>
    </location>
</feature>
<feature type="transmembrane region" description="Helical" evidence="1">
    <location>
        <begin position="73"/>
        <end position="95"/>
    </location>
</feature>
<gene>
    <name evidence="2" type="ORF">WAK64_18935</name>
</gene>
<feature type="transmembrane region" description="Helical" evidence="1">
    <location>
        <begin position="191"/>
        <end position="214"/>
    </location>
</feature>
<feature type="transmembrane region" description="Helical" evidence="1">
    <location>
        <begin position="160"/>
        <end position="179"/>
    </location>
</feature>
<dbReference type="EMBL" id="JBBAXC010000020">
    <property type="protein sequence ID" value="MEI5909130.1"/>
    <property type="molecule type" value="Genomic_DNA"/>
</dbReference>
<organism evidence="2 3">
    <name type="scientific">Bacillus spongiae</name>
    <dbReference type="NCBI Taxonomy" id="2683610"/>
    <lineage>
        <taxon>Bacteria</taxon>
        <taxon>Bacillati</taxon>
        <taxon>Bacillota</taxon>
        <taxon>Bacilli</taxon>
        <taxon>Bacillales</taxon>
        <taxon>Bacillaceae</taxon>
        <taxon>Bacillus</taxon>
    </lineage>
</organism>
<dbReference type="Proteomes" id="UP001312865">
    <property type="component" value="Unassembled WGS sequence"/>
</dbReference>
<keyword evidence="1" id="KW-0812">Transmembrane</keyword>
<name>A0ABU8HIB0_9BACI</name>
<evidence type="ECO:0000256" key="1">
    <source>
        <dbReference type="SAM" id="Phobius"/>
    </source>
</evidence>
<accession>A0ABU8HIB0</accession>
<evidence type="ECO:0008006" key="4">
    <source>
        <dbReference type="Google" id="ProtNLM"/>
    </source>
</evidence>
<keyword evidence="3" id="KW-1185">Reference proteome</keyword>